<evidence type="ECO:0000256" key="1">
    <source>
        <dbReference type="ARBA" id="ARBA00007227"/>
    </source>
</evidence>
<proteinExistence type="inferred from homology"/>
<dbReference type="Proteomes" id="UP000236735">
    <property type="component" value="Unassembled WGS sequence"/>
</dbReference>
<accession>A0A1H5UKB6</accession>
<dbReference type="Gene3D" id="1.10.10.2910">
    <property type="match status" value="1"/>
</dbReference>
<dbReference type="Gene3D" id="1.10.260.40">
    <property type="entry name" value="lambda repressor-like DNA-binding domains"/>
    <property type="match status" value="1"/>
</dbReference>
<dbReference type="PROSITE" id="PS50943">
    <property type="entry name" value="HTH_CROC1"/>
    <property type="match status" value="1"/>
</dbReference>
<feature type="domain" description="HTH cro/C1-type" evidence="2">
    <location>
        <begin position="9"/>
        <end position="63"/>
    </location>
</feature>
<name>A0A1H5UKB6_XYLRU</name>
<evidence type="ECO:0000313" key="4">
    <source>
        <dbReference type="Proteomes" id="UP000236735"/>
    </source>
</evidence>
<gene>
    <name evidence="3" type="ORF">SAMN05216354_1528</name>
</gene>
<dbReference type="InterPro" id="IPR001387">
    <property type="entry name" value="Cro/C1-type_HTH"/>
</dbReference>
<dbReference type="InterPro" id="IPR010982">
    <property type="entry name" value="Lambda_DNA-bd_dom_sf"/>
</dbReference>
<dbReference type="InterPro" id="IPR052345">
    <property type="entry name" value="Rad_response_metalloprotease"/>
</dbReference>
<dbReference type="EMBL" id="FNUV01000003">
    <property type="protein sequence ID" value="SEF75509.1"/>
    <property type="molecule type" value="Genomic_DNA"/>
</dbReference>
<dbReference type="PANTHER" id="PTHR43236:SF1">
    <property type="entry name" value="BLL7220 PROTEIN"/>
    <property type="match status" value="1"/>
</dbReference>
<organism evidence="3 4">
    <name type="scientific">Xylanibacter ruminicola</name>
    <name type="common">Prevotella ruminicola</name>
    <dbReference type="NCBI Taxonomy" id="839"/>
    <lineage>
        <taxon>Bacteria</taxon>
        <taxon>Pseudomonadati</taxon>
        <taxon>Bacteroidota</taxon>
        <taxon>Bacteroidia</taxon>
        <taxon>Bacteroidales</taxon>
        <taxon>Prevotellaceae</taxon>
        <taxon>Xylanibacter</taxon>
    </lineage>
</organism>
<dbReference type="InterPro" id="IPR010359">
    <property type="entry name" value="IrrE_HExxH"/>
</dbReference>
<dbReference type="PANTHER" id="PTHR43236">
    <property type="entry name" value="ANTITOXIN HIGA1"/>
    <property type="match status" value="1"/>
</dbReference>
<reference evidence="3 4" key="1">
    <citation type="submission" date="2016-10" db="EMBL/GenBank/DDBJ databases">
        <authorList>
            <person name="de Groot N.N."/>
        </authorList>
    </citation>
    <scope>NUCLEOTIDE SEQUENCE [LARGE SCALE GENOMIC DNA]</scope>
    <source>
        <strain evidence="3 4">AR32</strain>
    </source>
</reference>
<evidence type="ECO:0000259" key="2">
    <source>
        <dbReference type="PROSITE" id="PS50943"/>
    </source>
</evidence>
<dbReference type="CDD" id="cd00093">
    <property type="entry name" value="HTH_XRE"/>
    <property type="match status" value="1"/>
</dbReference>
<dbReference type="SMART" id="SM00530">
    <property type="entry name" value="HTH_XRE"/>
    <property type="match status" value="1"/>
</dbReference>
<dbReference type="GO" id="GO:0003677">
    <property type="term" value="F:DNA binding"/>
    <property type="evidence" value="ECO:0007669"/>
    <property type="project" value="InterPro"/>
</dbReference>
<sequence>MELQNNQWLTVARTLRHMTQKEAAELIGISQGKLSKAEHCIQDLESSVWEKVSEVYDFPPSFFRQEWDSSLSANSYFRRRMSVSSKDIDSFVSTVKIVKVIVDQLTEPFEMPEYSLRTYLVQEGITPQDIARKIRSDIGIYRGPVPNLVTLLENNGIIVISMDFGTDKMDGLSSITNKGRRVVFLNSRMPNDRIRFSLAHELGHIIMHLDDIIPDNRDAEDEANTFASEFLMPSNDIKPLLYNLNMAKLADLKRRWRVSMHAIVKRAKDIGTISNETYRNFQINFSKRGYTKKEPIDLPSEKPLIIDTLLKSFKKDLGYSDNDLMDMMKINQMDYQNWFCYIPQALTIPIKNFS</sequence>
<dbReference type="RefSeq" id="WP_103915576.1">
    <property type="nucleotide sequence ID" value="NZ_FNUV01000003.1"/>
</dbReference>
<dbReference type="AlphaFoldDB" id="A0A1H5UKB6"/>
<protein>
    <submittedName>
        <fullName evidence="3">Zn-dependent peptidase ImmA, M78 family</fullName>
    </submittedName>
</protein>
<dbReference type="SUPFAM" id="SSF47413">
    <property type="entry name" value="lambda repressor-like DNA-binding domains"/>
    <property type="match status" value="1"/>
</dbReference>
<comment type="similarity">
    <text evidence="1">Belongs to the short-chain fatty acyl-CoA assimilation regulator (ScfR) family.</text>
</comment>
<evidence type="ECO:0000313" key="3">
    <source>
        <dbReference type="EMBL" id="SEF75509.1"/>
    </source>
</evidence>
<dbReference type="Pfam" id="PF06114">
    <property type="entry name" value="Peptidase_M78"/>
    <property type="match status" value="1"/>
</dbReference>